<keyword evidence="6" id="KW-0378">Hydrolase</keyword>
<dbReference type="PROSITE" id="PS51475">
    <property type="entry name" value="PROTEASOME_ALPHA_2"/>
    <property type="match status" value="1"/>
</dbReference>
<comment type="activity regulation">
    <text evidence="3">The formation of the proteasomal ATPase ARC-20S proteasome complex, likely via the docking of the C-termini of ARC into the intersubunit pockets in the alpha-rings, may trigger opening of the gate for substrate entry. Interconversion between the open-gate and close-gate conformations leads to a dynamic regulation of the 20S proteasome proteolysis activity.</text>
</comment>
<dbReference type="InterPro" id="IPR022296">
    <property type="entry name" value="Proteasome_asu_bac"/>
</dbReference>
<name>A0AAC9HPY2_9PSEU</name>
<evidence type="ECO:0000256" key="1">
    <source>
        <dbReference type="ARBA" id="ARBA00022490"/>
    </source>
</evidence>
<gene>
    <name evidence="3" type="primary">prcA</name>
    <name evidence="6" type="ORF">TL08_12070</name>
</gene>
<dbReference type="AlphaFoldDB" id="A0AAC9HPY2"/>
<dbReference type="CDD" id="cd01906">
    <property type="entry name" value="proteasome_protease_HslV"/>
    <property type="match status" value="1"/>
</dbReference>
<evidence type="ECO:0000256" key="4">
    <source>
        <dbReference type="PROSITE-ProRule" id="PRU00808"/>
    </source>
</evidence>
<sequence>MSMPFYASPEQLMRERSELARKGIAKGRSAIVLTYAGGVLFVAENPSKTLHKVSEIYDRIGFAAAGRYPEFENLRVAGIRHADLTGYAYDRRDVSGRSLASFYAKTLGAIFTEQIKPYEVEICVAEVGASPDLDQLYHLTYDGSIIEEPGFVVMGGQAETISGALRDADHATSTLEEAVRDAVRALTAEPANSKNEPRELPVGQLEVAVLERDRPHRAFRRIRSASVSAILETADGDAKKDSEPAKPESDSDSDEQAQERPEA</sequence>
<dbReference type="InterPro" id="IPR001353">
    <property type="entry name" value="Proteasome_sua/b"/>
</dbReference>
<keyword evidence="1 3" id="KW-0963">Cytoplasm</keyword>
<dbReference type="GO" id="GO:0010498">
    <property type="term" value="P:proteasomal protein catabolic process"/>
    <property type="evidence" value="ECO:0007669"/>
    <property type="project" value="UniProtKB-UniRule"/>
</dbReference>
<dbReference type="NCBIfam" id="TIGR03691">
    <property type="entry name" value="20S_bact_alpha"/>
    <property type="match status" value="1"/>
</dbReference>
<proteinExistence type="inferred from homology"/>
<comment type="similarity">
    <text evidence="3 4">Belongs to the peptidase T1A family.</text>
</comment>
<dbReference type="EMBL" id="CP014859">
    <property type="protein sequence ID" value="AOS63228.1"/>
    <property type="molecule type" value="Genomic_DNA"/>
</dbReference>
<comment type="pathway">
    <text evidence="3">Protein degradation; proteasomal Pup-dependent pathway.</text>
</comment>
<organism evidence="6 7">
    <name type="scientific">Actinoalloteichus hymeniacidonis</name>
    <dbReference type="NCBI Taxonomy" id="340345"/>
    <lineage>
        <taxon>Bacteria</taxon>
        <taxon>Bacillati</taxon>
        <taxon>Actinomycetota</taxon>
        <taxon>Actinomycetes</taxon>
        <taxon>Pseudonocardiales</taxon>
        <taxon>Pseudonocardiaceae</taxon>
        <taxon>Actinoalloteichus</taxon>
    </lineage>
</organism>
<comment type="subunit">
    <text evidence="3">The 20S proteasome core is composed of 14 alpha and 14 beta subunits that assemble into four stacked heptameric rings, resulting in a barrel-shaped structure. The two inner rings, each composed of seven catalytic beta subunits, are sandwiched by two outer rings, each composed of seven alpha subunits. The catalytic chamber with the active sites is on the inside of the barrel. Has a gated structure, the ends of the cylinder being occluded by the N-termini of the alpha-subunits. Is capped by the proteasome-associated ATPase, ARC.</text>
</comment>
<dbReference type="InterPro" id="IPR029055">
    <property type="entry name" value="Ntn_hydrolases_N"/>
</dbReference>
<dbReference type="HAMAP" id="MF_00289_B">
    <property type="entry name" value="Proteasome_A_B"/>
    <property type="match status" value="1"/>
</dbReference>
<dbReference type="GO" id="GO:0004298">
    <property type="term" value="F:threonine-type endopeptidase activity"/>
    <property type="evidence" value="ECO:0007669"/>
    <property type="project" value="InterPro"/>
</dbReference>
<evidence type="ECO:0000256" key="3">
    <source>
        <dbReference type="HAMAP-Rule" id="MF_00289"/>
    </source>
</evidence>
<accession>A0AAC9HPY2</accession>
<evidence type="ECO:0000256" key="5">
    <source>
        <dbReference type="SAM" id="MobiDB-lite"/>
    </source>
</evidence>
<dbReference type="Pfam" id="PF00227">
    <property type="entry name" value="Proteasome"/>
    <property type="match status" value="1"/>
</dbReference>
<keyword evidence="7" id="KW-1185">Reference proteome</keyword>
<dbReference type="RefSeq" id="WP_069848906.1">
    <property type="nucleotide sequence ID" value="NZ_CP014859.1"/>
</dbReference>
<dbReference type="GO" id="GO:0019941">
    <property type="term" value="P:modification-dependent protein catabolic process"/>
    <property type="evidence" value="ECO:0007669"/>
    <property type="project" value="UniProtKB-UniRule"/>
</dbReference>
<dbReference type="InterPro" id="IPR050115">
    <property type="entry name" value="Proteasome_alpha"/>
</dbReference>
<protein>
    <recommendedName>
        <fullName evidence="3">Proteasome subunit alpha</fullName>
    </recommendedName>
    <alternativeName>
        <fullName evidence="3">20S proteasome alpha subunit</fullName>
    </alternativeName>
    <alternativeName>
        <fullName evidence="3">Proteasome core protein PrcA</fullName>
    </alternativeName>
</protein>
<comment type="function">
    <text evidence="3">Component of the proteasome core, a large protease complex with broad specificity involved in protein degradation.</text>
</comment>
<evidence type="ECO:0000256" key="2">
    <source>
        <dbReference type="ARBA" id="ARBA00022942"/>
    </source>
</evidence>
<dbReference type="InterPro" id="IPR023332">
    <property type="entry name" value="Proteasome_alpha-type"/>
</dbReference>
<comment type="subcellular location">
    <subcellularLocation>
        <location evidence="3">Cytoplasm</location>
    </subcellularLocation>
</comment>
<evidence type="ECO:0000313" key="6">
    <source>
        <dbReference type="EMBL" id="AOS63228.1"/>
    </source>
</evidence>
<dbReference type="PANTHER" id="PTHR11599">
    <property type="entry name" value="PROTEASOME SUBUNIT ALPHA/BETA"/>
    <property type="match status" value="1"/>
</dbReference>
<dbReference type="Gene3D" id="3.60.20.10">
    <property type="entry name" value="Glutamine Phosphoribosylpyrophosphate, subunit 1, domain 1"/>
    <property type="match status" value="1"/>
</dbReference>
<dbReference type="GO" id="GO:0005737">
    <property type="term" value="C:cytoplasm"/>
    <property type="evidence" value="ECO:0007669"/>
    <property type="project" value="UniProtKB-SubCell"/>
</dbReference>
<evidence type="ECO:0000313" key="7">
    <source>
        <dbReference type="Proteomes" id="UP000095210"/>
    </source>
</evidence>
<feature type="region of interest" description="Disordered" evidence="5">
    <location>
        <begin position="230"/>
        <end position="263"/>
    </location>
</feature>
<feature type="compositionally biased region" description="Basic and acidic residues" evidence="5">
    <location>
        <begin position="236"/>
        <end position="249"/>
    </location>
</feature>
<keyword evidence="2 3" id="KW-0647">Proteasome</keyword>
<reference evidence="7" key="1">
    <citation type="submission" date="2016-03" db="EMBL/GenBank/DDBJ databases">
        <title>Complete genome sequence of the type strain Actinoalloteichus hymeniacidonis DSM 45092.</title>
        <authorList>
            <person name="Schaffert L."/>
            <person name="Albersmeier A."/>
            <person name="Winkler A."/>
            <person name="Kalinowski J."/>
            <person name="Zotchev S."/>
            <person name="Ruckert C."/>
        </authorList>
    </citation>
    <scope>NUCLEOTIDE SEQUENCE [LARGE SCALE GENOMIC DNA]</scope>
    <source>
        <strain evidence="7">HPA177(T) (DSM 45092(T))</strain>
    </source>
</reference>
<dbReference type="SUPFAM" id="SSF56235">
    <property type="entry name" value="N-terminal nucleophile aminohydrolases (Ntn hydrolases)"/>
    <property type="match status" value="1"/>
</dbReference>
<dbReference type="Proteomes" id="UP000095210">
    <property type="component" value="Chromosome"/>
</dbReference>
<dbReference type="GO" id="GO:0019773">
    <property type="term" value="C:proteasome core complex, alpha-subunit complex"/>
    <property type="evidence" value="ECO:0007669"/>
    <property type="project" value="UniProtKB-UniRule"/>
</dbReference>
<dbReference type="KEGG" id="ahm:TL08_12070"/>